<feature type="signal peptide" evidence="1">
    <location>
        <begin position="1"/>
        <end position="16"/>
    </location>
</feature>
<dbReference type="EMBL" id="CATOUU010000056">
    <property type="protein sequence ID" value="CAI9914757.1"/>
    <property type="molecule type" value="Genomic_DNA"/>
</dbReference>
<comment type="caution">
    <text evidence="2">The sequence shown here is derived from an EMBL/GenBank/DDBJ whole genome shotgun (WGS) entry which is preliminary data.</text>
</comment>
<proteinExistence type="predicted"/>
<keyword evidence="1" id="KW-0732">Signal</keyword>
<name>A0AA86TFF6_9EUKA</name>
<feature type="chain" id="PRO_5041662669" evidence="1">
    <location>
        <begin position="17"/>
        <end position="99"/>
    </location>
</feature>
<protein>
    <submittedName>
        <fullName evidence="3">Hypothetical_protein</fullName>
    </submittedName>
</protein>
<dbReference type="EMBL" id="CAXDID020000205">
    <property type="protein sequence ID" value="CAL6055230.1"/>
    <property type="molecule type" value="Genomic_DNA"/>
</dbReference>
<evidence type="ECO:0000256" key="1">
    <source>
        <dbReference type="SAM" id="SignalP"/>
    </source>
</evidence>
<reference evidence="2" key="1">
    <citation type="submission" date="2023-06" db="EMBL/GenBank/DDBJ databases">
        <authorList>
            <person name="Kurt Z."/>
        </authorList>
    </citation>
    <scope>NUCLEOTIDE SEQUENCE</scope>
</reference>
<organism evidence="2">
    <name type="scientific">Hexamita inflata</name>
    <dbReference type="NCBI Taxonomy" id="28002"/>
    <lineage>
        <taxon>Eukaryota</taxon>
        <taxon>Metamonada</taxon>
        <taxon>Diplomonadida</taxon>
        <taxon>Hexamitidae</taxon>
        <taxon>Hexamitinae</taxon>
        <taxon>Hexamita</taxon>
    </lineage>
</organism>
<gene>
    <name evidence="2" type="ORF">HINF_LOCUS2402</name>
    <name evidence="3" type="ORF">HINF_LOCUS46445</name>
</gene>
<accession>A0AA86TFF6</accession>
<dbReference type="Proteomes" id="UP001642409">
    <property type="component" value="Unassembled WGS sequence"/>
</dbReference>
<evidence type="ECO:0000313" key="3">
    <source>
        <dbReference type="EMBL" id="CAL6055230.1"/>
    </source>
</evidence>
<dbReference type="AlphaFoldDB" id="A0AA86TFF6"/>
<evidence type="ECO:0000313" key="2">
    <source>
        <dbReference type="EMBL" id="CAI9914757.1"/>
    </source>
</evidence>
<reference evidence="3 4" key="2">
    <citation type="submission" date="2024-07" db="EMBL/GenBank/DDBJ databases">
        <authorList>
            <person name="Akdeniz Z."/>
        </authorList>
    </citation>
    <scope>NUCLEOTIDE SEQUENCE [LARGE SCALE GENOMIC DNA]</scope>
</reference>
<sequence>MVKFMCSSWLGSLGYAALEIFAQVSSQVQRQCFVFQRLSGATAIMNVCLYQNVINKQNLQQTKPIYHLQLYFIGLNPLYTQYLIKIAKFYIYIFTLQCS</sequence>
<evidence type="ECO:0000313" key="4">
    <source>
        <dbReference type="Proteomes" id="UP001642409"/>
    </source>
</evidence>
<keyword evidence="4" id="KW-1185">Reference proteome</keyword>